<dbReference type="Gramene" id="C.cajan_29795.t">
    <property type="protein sequence ID" value="C.cajan_29795.t"/>
    <property type="gene ID" value="C.cajan_29795"/>
</dbReference>
<evidence type="ECO:0000256" key="4">
    <source>
        <dbReference type="ARBA" id="ARBA00022946"/>
    </source>
</evidence>
<gene>
    <name evidence="5" type="ORF">KK1_030025</name>
</gene>
<evidence type="ECO:0000256" key="2">
    <source>
        <dbReference type="ARBA" id="ARBA00022528"/>
    </source>
</evidence>
<dbReference type="FunFam" id="3.10.450.40:FF:000008">
    <property type="entry name" value="Protein DCL, chloroplastic"/>
    <property type="match status" value="1"/>
</dbReference>
<keyword evidence="4" id="KW-0809">Transit peptide</keyword>
<proteinExistence type="predicted"/>
<dbReference type="GO" id="GO:0009658">
    <property type="term" value="P:chloroplast organization"/>
    <property type="evidence" value="ECO:0007669"/>
    <property type="project" value="UniProtKB-ARBA"/>
</dbReference>
<dbReference type="Pfam" id="PF11523">
    <property type="entry name" value="DUF3223"/>
    <property type="match status" value="1"/>
</dbReference>
<dbReference type="OMA" id="YRVCLEE"/>
<dbReference type="PANTHER" id="PTHR33415:SF4">
    <property type="entry name" value="DCL PROTEIN (DUF3223)"/>
    <property type="match status" value="1"/>
</dbReference>
<dbReference type="EMBL" id="KQ483503">
    <property type="protein sequence ID" value="KYP48332.1"/>
    <property type="molecule type" value="Genomic_DNA"/>
</dbReference>
<keyword evidence="3" id="KW-0934">Plastid</keyword>
<evidence type="ECO:0000256" key="3">
    <source>
        <dbReference type="ARBA" id="ARBA00022640"/>
    </source>
</evidence>
<dbReference type="Proteomes" id="UP000075243">
    <property type="component" value="Unassembled WGS sequence"/>
</dbReference>
<dbReference type="AlphaFoldDB" id="A0A151S0K1"/>
<reference evidence="5" key="1">
    <citation type="journal article" date="2012" name="Nat. Biotechnol.">
        <title>Draft genome sequence of pigeonpea (Cajanus cajan), an orphan legume crop of resource-poor farmers.</title>
        <authorList>
            <person name="Varshney R.K."/>
            <person name="Chen W."/>
            <person name="Li Y."/>
            <person name="Bharti A.K."/>
            <person name="Saxena R.K."/>
            <person name="Schlueter J.A."/>
            <person name="Donoghue M.T."/>
            <person name="Azam S."/>
            <person name="Fan G."/>
            <person name="Whaley A.M."/>
            <person name="Farmer A.D."/>
            <person name="Sheridan J."/>
            <person name="Iwata A."/>
            <person name="Tuteja R."/>
            <person name="Penmetsa R.V."/>
            <person name="Wu W."/>
            <person name="Upadhyaya H.D."/>
            <person name="Yang S.P."/>
            <person name="Shah T."/>
            <person name="Saxena K.B."/>
            <person name="Michael T."/>
            <person name="McCombie W.R."/>
            <person name="Yang B."/>
            <person name="Zhang G."/>
            <person name="Yang H."/>
            <person name="Wang J."/>
            <person name="Spillane C."/>
            <person name="Cook D.R."/>
            <person name="May G.D."/>
            <person name="Xu X."/>
            <person name="Jackson S.A."/>
        </authorList>
    </citation>
    <scope>NUCLEOTIDE SEQUENCE [LARGE SCALE GENOMIC DNA]</scope>
</reference>
<keyword evidence="6" id="KW-1185">Reference proteome</keyword>
<name>A0A151S0K1_CAJCA</name>
<dbReference type="PANTHER" id="PTHR33415">
    <property type="entry name" value="PROTEIN EMBRYO DEFECTIVE 514"/>
    <property type="match status" value="1"/>
</dbReference>
<evidence type="ECO:0008006" key="7">
    <source>
        <dbReference type="Google" id="ProtNLM"/>
    </source>
</evidence>
<sequence>MAARHILLHRLRWRSFQGSTAAAPQSHRLWCSATSSPEEPNSNASCGTHTCSQEYLEWKEKEEKIVRDIQPIVSLTRNILYSPRYMNGEHLSMEDERAVVENVLIYHPHYEDKIGSGLNSIMVDHHPLYLYPRCLFVVRTDGSWIDFSYRVCLEEYIKNKYQISAERFVNKRFLKNLIKHWGI</sequence>
<evidence type="ECO:0000313" key="5">
    <source>
        <dbReference type="EMBL" id="KYP48332.1"/>
    </source>
</evidence>
<evidence type="ECO:0000313" key="6">
    <source>
        <dbReference type="Proteomes" id="UP000075243"/>
    </source>
</evidence>
<organism evidence="5 6">
    <name type="scientific">Cajanus cajan</name>
    <name type="common">Pigeon pea</name>
    <name type="synonym">Cajanus indicus</name>
    <dbReference type="NCBI Taxonomy" id="3821"/>
    <lineage>
        <taxon>Eukaryota</taxon>
        <taxon>Viridiplantae</taxon>
        <taxon>Streptophyta</taxon>
        <taxon>Embryophyta</taxon>
        <taxon>Tracheophyta</taxon>
        <taxon>Spermatophyta</taxon>
        <taxon>Magnoliopsida</taxon>
        <taxon>eudicotyledons</taxon>
        <taxon>Gunneridae</taxon>
        <taxon>Pentapetalae</taxon>
        <taxon>rosids</taxon>
        <taxon>fabids</taxon>
        <taxon>Fabales</taxon>
        <taxon>Fabaceae</taxon>
        <taxon>Papilionoideae</taxon>
        <taxon>50 kb inversion clade</taxon>
        <taxon>NPAAA clade</taxon>
        <taxon>indigoferoid/millettioid clade</taxon>
        <taxon>Phaseoleae</taxon>
        <taxon>Cajanus</taxon>
    </lineage>
</organism>
<dbReference type="GO" id="GO:1901259">
    <property type="term" value="P:chloroplast rRNA processing"/>
    <property type="evidence" value="ECO:0007669"/>
    <property type="project" value="TreeGrafter"/>
</dbReference>
<accession>A0A151S0K1</accession>
<protein>
    <recommendedName>
        <fullName evidence="7">Protein DCL</fullName>
    </recommendedName>
</protein>
<keyword evidence="2" id="KW-0150">Chloroplast</keyword>
<dbReference type="Gene3D" id="3.10.450.40">
    <property type="match status" value="1"/>
</dbReference>
<comment type="subcellular location">
    <subcellularLocation>
        <location evidence="1">Plastid</location>
        <location evidence="1">Chloroplast</location>
    </subcellularLocation>
</comment>
<evidence type="ECO:0000256" key="1">
    <source>
        <dbReference type="ARBA" id="ARBA00004229"/>
    </source>
</evidence>
<dbReference type="InterPro" id="IPR044673">
    <property type="entry name" value="DCL-like"/>
</dbReference>
<dbReference type="GO" id="GO:0009507">
    <property type="term" value="C:chloroplast"/>
    <property type="evidence" value="ECO:0007669"/>
    <property type="project" value="UniProtKB-SubCell"/>
</dbReference>